<protein>
    <submittedName>
        <fullName evidence="2">Uncharacterized protein</fullName>
    </submittedName>
</protein>
<keyword evidence="3" id="KW-1185">Reference proteome</keyword>
<organism evidence="2 3">
    <name type="scientific">Paramecium tetraurelia</name>
    <dbReference type="NCBI Taxonomy" id="5888"/>
    <lineage>
        <taxon>Eukaryota</taxon>
        <taxon>Sar</taxon>
        <taxon>Alveolata</taxon>
        <taxon>Ciliophora</taxon>
        <taxon>Intramacronucleata</taxon>
        <taxon>Oligohymenophorea</taxon>
        <taxon>Peniculida</taxon>
        <taxon>Parameciidae</taxon>
        <taxon>Paramecium</taxon>
    </lineage>
</organism>
<name>A0CMZ8_PARTE</name>
<dbReference type="GeneID" id="5025347"/>
<dbReference type="EMBL" id="CT868119">
    <property type="protein sequence ID" value="CAK72165.1"/>
    <property type="molecule type" value="Genomic_DNA"/>
</dbReference>
<accession>A0CMZ8</accession>
<dbReference type="RefSeq" id="XP_001439562.1">
    <property type="nucleotide sequence ID" value="XM_001439525.1"/>
</dbReference>
<feature type="region of interest" description="Disordered" evidence="1">
    <location>
        <begin position="166"/>
        <end position="198"/>
    </location>
</feature>
<evidence type="ECO:0000313" key="3">
    <source>
        <dbReference type="Proteomes" id="UP000000600"/>
    </source>
</evidence>
<dbReference type="KEGG" id="ptm:GSPATT00008606001"/>
<dbReference type="OrthoDB" id="297685at2759"/>
<dbReference type="Proteomes" id="UP000000600">
    <property type="component" value="Unassembled WGS sequence"/>
</dbReference>
<dbReference type="InParanoid" id="A0CMZ8"/>
<evidence type="ECO:0000256" key="1">
    <source>
        <dbReference type="SAM" id="MobiDB-lite"/>
    </source>
</evidence>
<evidence type="ECO:0000313" key="2">
    <source>
        <dbReference type="EMBL" id="CAK72165.1"/>
    </source>
</evidence>
<dbReference type="AlphaFoldDB" id="A0CMZ8"/>
<gene>
    <name evidence="2" type="ORF">GSPATT00008606001</name>
</gene>
<dbReference type="HOGENOM" id="CLU_1139871_0_0_1"/>
<reference evidence="2 3" key="1">
    <citation type="journal article" date="2006" name="Nature">
        <title>Global trends of whole-genome duplications revealed by the ciliate Paramecium tetraurelia.</title>
        <authorList>
            <consortium name="Genoscope"/>
            <person name="Aury J.-M."/>
            <person name="Jaillon O."/>
            <person name="Duret L."/>
            <person name="Noel B."/>
            <person name="Jubin C."/>
            <person name="Porcel B.M."/>
            <person name="Segurens B."/>
            <person name="Daubin V."/>
            <person name="Anthouard V."/>
            <person name="Aiach N."/>
            <person name="Arnaiz O."/>
            <person name="Billaut A."/>
            <person name="Beisson J."/>
            <person name="Blanc I."/>
            <person name="Bouhouche K."/>
            <person name="Camara F."/>
            <person name="Duharcourt S."/>
            <person name="Guigo R."/>
            <person name="Gogendeau D."/>
            <person name="Katinka M."/>
            <person name="Keller A.-M."/>
            <person name="Kissmehl R."/>
            <person name="Klotz C."/>
            <person name="Koll F."/>
            <person name="Le Moue A."/>
            <person name="Lepere C."/>
            <person name="Malinsky S."/>
            <person name="Nowacki M."/>
            <person name="Nowak J.K."/>
            <person name="Plattner H."/>
            <person name="Poulain J."/>
            <person name="Ruiz F."/>
            <person name="Serrano V."/>
            <person name="Zagulski M."/>
            <person name="Dessen P."/>
            <person name="Betermier M."/>
            <person name="Weissenbach J."/>
            <person name="Scarpelli C."/>
            <person name="Schachter V."/>
            <person name="Sperling L."/>
            <person name="Meyer E."/>
            <person name="Cohen J."/>
            <person name="Wincker P."/>
        </authorList>
    </citation>
    <scope>NUCLEOTIDE SEQUENCE [LARGE SCALE GENOMIC DNA]</scope>
    <source>
        <strain evidence="2 3">Stock d4-2</strain>
    </source>
</reference>
<sequence length="244" mass="28728">MKFNERFQFQSKQEEINLDKEASDIAQRIMEKVRQRSKAKSDQRELASYYQRASDYKSGQLFQDNQLEIRRQSEKVTKGTNEQMGRKLEIFVPEFKISKDNRAQEMTRLENQLRMEYLKTPIKNQLQPNGQGFKDAHQKTVKLNNQETMGFQEQKIVKQFQIINDQTKPSNGQMDQLSSKRFSSPKRNHLKLDSNQQTKSSLYLKTTQLQTPASVQIQQSDIVTQLLGSQKKQSRNYLEQITKR</sequence>
<feature type="compositionally biased region" description="Polar residues" evidence="1">
    <location>
        <begin position="166"/>
        <end position="182"/>
    </location>
</feature>
<dbReference type="OMA" id="QRASDYK"/>
<proteinExistence type="predicted"/>